<dbReference type="InterPro" id="IPR026022">
    <property type="entry name" value="PhoU_dom"/>
</dbReference>
<gene>
    <name evidence="3" type="ORF">SAMN02745191_1759</name>
</gene>
<dbReference type="SUPFAM" id="SSF109755">
    <property type="entry name" value="PhoU-like"/>
    <property type="match status" value="1"/>
</dbReference>
<comment type="function">
    <text evidence="1">Plays a role in the regulation of phosphate uptake.</text>
</comment>
<dbReference type="Pfam" id="PF01895">
    <property type="entry name" value="PhoU"/>
    <property type="match status" value="2"/>
</dbReference>
<protein>
    <recommendedName>
        <fullName evidence="1">Phosphate-specific transport system accessory protein PhoU</fullName>
    </recommendedName>
</protein>
<feature type="domain" description="PhoU" evidence="2">
    <location>
        <begin position="119"/>
        <end position="200"/>
    </location>
</feature>
<dbReference type="Proteomes" id="UP000243297">
    <property type="component" value="Unassembled WGS sequence"/>
</dbReference>
<dbReference type="STRING" id="118967.SAMN02745191_1759"/>
<dbReference type="EMBL" id="FUWY01000005">
    <property type="protein sequence ID" value="SJZ83476.1"/>
    <property type="molecule type" value="Genomic_DNA"/>
</dbReference>
<accession>A0A1T4NWR1</accession>
<name>A0A1T4NWR1_9FIRM</name>
<dbReference type="PIRSF" id="PIRSF003107">
    <property type="entry name" value="PhoU"/>
    <property type="match status" value="1"/>
</dbReference>
<sequence>MTKLDEKCSLIKECVMKMAKRVEDMYSISLEIMETGNTEAALKVIEMDSFVNSAEEEINDLAIEALCLLSPVASDLRKVITGIKIASDLERIGDYAKSIAGFVVRNGKLNSELASMAKDLGDAFLAMIDHAMDSYNKSDAVWAMSIPEEDAQIDKIYDEIVKYLQDKIRKQEMADDIIPILSMLRNLKRAGEHTKNICEHTIFEVKGQHIEFN</sequence>
<dbReference type="GO" id="GO:0030643">
    <property type="term" value="P:intracellular phosphate ion homeostasis"/>
    <property type="evidence" value="ECO:0007669"/>
    <property type="project" value="InterPro"/>
</dbReference>
<evidence type="ECO:0000256" key="1">
    <source>
        <dbReference type="PIRNR" id="PIRNR003107"/>
    </source>
</evidence>
<dbReference type="GO" id="GO:0045936">
    <property type="term" value="P:negative regulation of phosphate metabolic process"/>
    <property type="evidence" value="ECO:0007669"/>
    <property type="project" value="InterPro"/>
</dbReference>
<keyword evidence="4" id="KW-1185">Reference proteome</keyword>
<dbReference type="PANTHER" id="PTHR42930:SF3">
    <property type="entry name" value="PHOSPHATE-SPECIFIC TRANSPORT SYSTEM ACCESSORY PROTEIN PHOU"/>
    <property type="match status" value="1"/>
</dbReference>
<organism evidence="3 4">
    <name type="scientific">Anaerorhabdus furcosa</name>
    <dbReference type="NCBI Taxonomy" id="118967"/>
    <lineage>
        <taxon>Bacteria</taxon>
        <taxon>Bacillati</taxon>
        <taxon>Bacillota</taxon>
        <taxon>Erysipelotrichia</taxon>
        <taxon>Erysipelotrichales</taxon>
        <taxon>Erysipelotrichaceae</taxon>
        <taxon>Anaerorhabdus</taxon>
    </lineage>
</organism>
<keyword evidence="1" id="KW-0592">Phosphate transport</keyword>
<dbReference type="AlphaFoldDB" id="A0A1T4NWR1"/>
<evidence type="ECO:0000259" key="2">
    <source>
        <dbReference type="Pfam" id="PF01895"/>
    </source>
</evidence>
<dbReference type="GO" id="GO:0005737">
    <property type="term" value="C:cytoplasm"/>
    <property type="evidence" value="ECO:0007669"/>
    <property type="project" value="UniProtKB-SubCell"/>
</dbReference>
<dbReference type="PANTHER" id="PTHR42930">
    <property type="entry name" value="PHOSPHATE-SPECIFIC TRANSPORT SYSTEM ACCESSORY PROTEIN PHOU"/>
    <property type="match status" value="1"/>
</dbReference>
<comment type="subunit">
    <text evidence="1">Homodimer.</text>
</comment>
<keyword evidence="1" id="KW-0813">Transport</keyword>
<dbReference type="Gene3D" id="1.20.58.220">
    <property type="entry name" value="Phosphate transport system protein phou homolog 2, domain 2"/>
    <property type="match status" value="1"/>
</dbReference>
<dbReference type="OrthoDB" id="9814256at2"/>
<keyword evidence="1" id="KW-0963">Cytoplasm</keyword>
<dbReference type="InterPro" id="IPR028366">
    <property type="entry name" value="PhoU"/>
</dbReference>
<dbReference type="RefSeq" id="WP_078712166.1">
    <property type="nucleotide sequence ID" value="NZ_FUWY01000005.1"/>
</dbReference>
<evidence type="ECO:0000313" key="3">
    <source>
        <dbReference type="EMBL" id="SJZ83476.1"/>
    </source>
</evidence>
<comment type="similarity">
    <text evidence="1">Belongs to the PhoU family.</text>
</comment>
<evidence type="ECO:0000313" key="4">
    <source>
        <dbReference type="Proteomes" id="UP000243297"/>
    </source>
</evidence>
<dbReference type="NCBIfam" id="TIGR02135">
    <property type="entry name" value="phoU_full"/>
    <property type="match status" value="1"/>
</dbReference>
<reference evidence="4" key="1">
    <citation type="submission" date="2017-02" db="EMBL/GenBank/DDBJ databases">
        <authorList>
            <person name="Varghese N."/>
            <person name="Submissions S."/>
        </authorList>
    </citation>
    <scope>NUCLEOTIDE SEQUENCE [LARGE SCALE GENOMIC DNA]</scope>
    <source>
        <strain evidence="4">ATCC 25662</strain>
    </source>
</reference>
<feature type="domain" description="PhoU" evidence="2">
    <location>
        <begin position="16"/>
        <end position="101"/>
    </location>
</feature>
<comment type="subcellular location">
    <subcellularLocation>
        <location evidence="1">Cytoplasm</location>
    </subcellularLocation>
</comment>
<dbReference type="GO" id="GO:0006817">
    <property type="term" value="P:phosphate ion transport"/>
    <property type="evidence" value="ECO:0007669"/>
    <property type="project" value="UniProtKB-KW"/>
</dbReference>
<dbReference type="InterPro" id="IPR038078">
    <property type="entry name" value="PhoU-like_sf"/>
</dbReference>
<proteinExistence type="inferred from homology"/>